<reference evidence="7" key="1">
    <citation type="submission" date="2022-07" db="EMBL/GenBank/DDBJ databases">
        <title>Phylogenomic reconstructions and comparative analyses of Kickxellomycotina fungi.</title>
        <authorList>
            <person name="Reynolds N.K."/>
            <person name="Stajich J.E."/>
            <person name="Barry K."/>
            <person name="Grigoriev I.V."/>
            <person name="Crous P."/>
            <person name="Smith M.E."/>
        </authorList>
    </citation>
    <scope>NUCLEOTIDE SEQUENCE</scope>
    <source>
        <strain evidence="7">NBRC 105413</strain>
    </source>
</reference>
<protein>
    <recommendedName>
        <fullName evidence="1">glutathione gamma-glutamylcysteinyltransferase</fullName>
        <ecNumber evidence="1">2.3.2.15</ecNumber>
    </recommendedName>
</protein>
<dbReference type="SUPFAM" id="SSF54001">
    <property type="entry name" value="Cysteine proteinases"/>
    <property type="match status" value="1"/>
</dbReference>
<accession>A0A9W8CM35</accession>
<dbReference type="AlphaFoldDB" id="A0A9W8CM35"/>
<name>A0A9W8CM35_9FUNG</name>
<comment type="caution">
    <text evidence="7">The sequence shown here is derived from an EMBL/GenBank/DDBJ whole genome shotgun (WGS) entry which is preliminary data.</text>
</comment>
<dbReference type="Pfam" id="PF04882">
    <property type="entry name" value="Peroxin-3"/>
    <property type="match status" value="1"/>
</dbReference>
<keyword evidence="4" id="KW-0479">Metal-binding</keyword>
<dbReference type="InterPro" id="IPR038765">
    <property type="entry name" value="Papain-like_cys_pep_sf"/>
</dbReference>
<gene>
    <name evidence="7" type="ORF">LPJ64_001398</name>
</gene>
<evidence type="ECO:0000256" key="4">
    <source>
        <dbReference type="ARBA" id="ARBA00022723"/>
    </source>
</evidence>
<dbReference type="InterPro" id="IPR038156">
    <property type="entry name" value="PCS_N_sf"/>
</dbReference>
<dbReference type="GO" id="GO:0016756">
    <property type="term" value="F:glutathione gamma-glutamylcysteinyltransferase activity"/>
    <property type="evidence" value="ECO:0007669"/>
    <property type="project" value="UniProtKB-EC"/>
</dbReference>
<keyword evidence="2" id="KW-0104">Cadmium</keyword>
<evidence type="ECO:0000256" key="1">
    <source>
        <dbReference type="ARBA" id="ARBA00012468"/>
    </source>
</evidence>
<evidence type="ECO:0000259" key="6">
    <source>
        <dbReference type="PROSITE" id="PS51443"/>
    </source>
</evidence>
<sequence>MLDSAWGFVKRHQRKLMITAGVAGGLYYSGKLLLERITEMQAASAKERAAKDNIRIRFDQNQRDCLFTIMSLLPELSEQVLHEVDVEKLITELRAIHVPQKSAAGSQTICEKTQNIEAHEDRNDVWSEQGEQTSMQTKESGSGAEEEKDASNASGTVIEANDNAQQAAQAKNVTRRTKLEIWEDIKIQSFTRTLIAVYSESLLTILVHVQLSMVGRSTYLESVVGKYAGEDVTLDGRLISRLSSADEQHFLMLSWWFINRGWRQLMSLISEAANHCIGYLPLKERVSHRELSALFASIHNRVRENGLMQDLPAILLPLGDENVGEYLAANRLEAERVFTPVFVRLLDQIRDIIESSDFIYVFSSCVNRLTAQLLESLQESFPEPVPAPAPSAPLPPTVEGEAAPDLDDVVKEFEHFSVPPESRVVIVQLLPRIAREGHQILNGVPNQYLENVSASREVQALSAATFYRRELPEGLVSFTSLQGRKLFKESLNEGFAEGYFNLAGNFTVQSEPAYCGPSSLAMVLNALEVDPGRKWKGVWRWYSDELLKSCRAESDLKANGITFDEFLCLGSTHAQVIAKRGKTASREEFLRDIRYVAQRDDVFMVVSFYRPALNQTGDGHFSPVGAYHPDTNQVLVLDSARYKYPSWFCDVDRLYDALQHKDVETGLPRGYFLISRRDARMDPGLFPSFESQKNHYSQLESAIDIESSSEVVDLPERPSDVLPTKISCGKSSSCCSSKKTILNG</sequence>
<proteinExistence type="predicted"/>
<keyword evidence="8" id="KW-1185">Reference proteome</keyword>
<dbReference type="GO" id="GO:0010038">
    <property type="term" value="P:response to metal ion"/>
    <property type="evidence" value="ECO:0007669"/>
    <property type="project" value="InterPro"/>
</dbReference>
<feature type="region of interest" description="Disordered" evidence="5">
    <location>
        <begin position="116"/>
        <end position="152"/>
    </location>
</feature>
<dbReference type="PANTHER" id="PTHR28080:SF1">
    <property type="entry name" value="PEROXISOMAL BIOGENESIS FACTOR 3"/>
    <property type="match status" value="1"/>
</dbReference>
<evidence type="ECO:0000313" key="7">
    <source>
        <dbReference type="EMBL" id="KAJ1647213.1"/>
    </source>
</evidence>
<dbReference type="GO" id="GO:0046872">
    <property type="term" value="F:metal ion binding"/>
    <property type="evidence" value="ECO:0007669"/>
    <property type="project" value="UniProtKB-KW"/>
</dbReference>
<dbReference type="FunFam" id="3.90.70.30:FF:000001">
    <property type="entry name" value="Glutathione gamma-glutamylcysteinyltransferase 1"/>
    <property type="match status" value="1"/>
</dbReference>
<dbReference type="Pfam" id="PF05023">
    <property type="entry name" value="Phytochelatin"/>
    <property type="match status" value="1"/>
</dbReference>
<dbReference type="EMBL" id="JANBOH010000036">
    <property type="protein sequence ID" value="KAJ1647213.1"/>
    <property type="molecule type" value="Genomic_DNA"/>
</dbReference>
<dbReference type="Proteomes" id="UP001145021">
    <property type="component" value="Unassembled WGS sequence"/>
</dbReference>
<evidence type="ECO:0000256" key="3">
    <source>
        <dbReference type="ARBA" id="ARBA00022679"/>
    </source>
</evidence>
<dbReference type="PANTHER" id="PTHR28080">
    <property type="entry name" value="PEROXISOMAL BIOGENESIS FACTOR 3"/>
    <property type="match status" value="1"/>
</dbReference>
<evidence type="ECO:0000256" key="5">
    <source>
        <dbReference type="SAM" id="MobiDB-lite"/>
    </source>
</evidence>
<dbReference type="GO" id="GO:0005778">
    <property type="term" value="C:peroxisomal membrane"/>
    <property type="evidence" value="ECO:0007669"/>
    <property type="project" value="InterPro"/>
</dbReference>
<feature type="domain" description="Peptidase C83" evidence="6">
    <location>
        <begin position="461"/>
        <end position="679"/>
    </location>
</feature>
<evidence type="ECO:0000313" key="8">
    <source>
        <dbReference type="Proteomes" id="UP001145021"/>
    </source>
</evidence>
<feature type="compositionally biased region" description="Pro residues" evidence="5">
    <location>
        <begin position="383"/>
        <end position="396"/>
    </location>
</feature>
<dbReference type="Gene3D" id="3.90.70.30">
    <property type="entry name" value="Phytochelatin synthase, N-terminal domain"/>
    <property type="match status" value="1"/>
</dbReference>
<dbReference type="PROSITE" id="PS51443">
    <property type="entry name" value="PCS"/>
    <property type="match status" value="1"/>
</dbReference>
<evidence type="ECO:0000256" key="2">
    <source>
        <dbReference type="ARBA" id="ARBA00022539"/>
    </source>
</evidence>
<dbReference type="InterPro" id="IPR007719">
    <property type="entry name" value="PCS_N"/>
</dbReference>
<organism evidence="7 8">
    <name type="scientific">Coemansia asiatica</name>
    <dbReference type="NCBI Taxonomy" id="1052880"/>
    <lineage>
        <taxon>Eukaryota</taxon>
        <taxon>Fungi</taxon>
        <taxon>Fungi incertae sedis</taxon>
        <taxon>Zoopagomycota</taxon>
        <taxon>Kickxellomycotina</taxon>
        <taxon>Kickxellomycetes</taxon>
        <taxon>Kickxellales</taxon>
        <taxon>Kickxellaceae</taxon>
        <taxon>Coemansia</taxon>
    </lineage>
</organism>
<dbReference type="InterPro" id="IPR006966">
    <property type="entry name" value="Peroxin-3"/>
</dbReference>
<dbReference type="EC" id="2.3.2.15" evidence="1"/>
<feature type="compositionally biased region" description="Polar residues" evidence="5">
    <location>
        <begin position="129"/>
        <end position="140"/>
    </location>
</feature>
<dbReference type="GO" id="GO:0046938">
    <property type="term" value="P:phytochelatin biosynthetic process"/>
    <property type="evidence" value="ECO:0007669"/>
    <property type="project" value="InterPro"/>
</dbReference>
<dbReference type="GO" id="GO:0045046">
    <property type="term" value="P:protein import into peroxisome membrane"/>
    <property type="evidence" value="ECO:0007669"/>
    <property type="project" value="TreeGrafter"/>
</dbReference>
<dbReference type="GO" id="GO:0030674">
    <property type="term" value="F:protein-macromolecule adaptor activity"/>
    <property type="evidence" value="ECO:0007669"/>
    <property type="project" value="TreeGrafter"/>
</dbReference>
<feature type="region of interest" description="Disordered" evidence="5">
    <location>
        <begin position="382"/>
        <end position="401"/>
    </location>
</feature>
<keyword evidence="3" id="KW-0808">Transferase</keyword>